<organism evidence="2 3">
    <name type="scientific">Streblomastix strix</name>
    <dbReference type="NCBI Taxonomy" id="222440"/>
    <lineage>
        <taxon>Eukaryota</taxon>
        <taxon>Metamonada</taxon>
        <taxon>Preaxostyla</taxon>
        <taxon>Oxymonadida</taxon>
        <taxon>Streblomastigidae</taxon>
        <taxon>Streblomastix</taxon>
    </lineage>
</organism>
<comment type="caution">
    <text evidence="2">The sequence shown here is derived from an EMBL/GenBank/DDBJ whole genome shotgun (WGS) entry which is preliminary data.</text>
</comment>
<feature type="compositionally biased region" description="Low complexity" evidence="1">
    <location>
        <begin position="254"/>
        <end position="264"/>
    </location>
</feature>
<feature type="region of interest" description="Disordered" evidence="1">
    <location>
        <begin position="1"/>
        <end position="42"/>
    </location>
</feature>
<sequence>MIWNDDDELFEQNEADEEDDEGIKEYGEETNDNNSEEQVKEQYKEVEKLNDYQQKIQSSPQSPKNQIFDNNIVQGIYIQAYSSSPDIYKQSQQQQIQTLPERESLLPVRQDDNEQQYKHRKTKTSSESSPFRQYSAVPLVQTQNTKKRRNQLITDPSFDDKKSKFDDEEEQEDYFQVAYGRELSIGDQAEFRALDEGDQYQNNNESAPQLQIQFQRSSSTSSELISDRLKFKDNGGTPFKRKRSSSITSIPNHSQSSNDSQYNSNQYIQSSQGFTDTLISTKSYLWKGANISPKQNNSPIKNNNNTNFQSYDEFIQILDPALVDKLSNKQPLSTQSLQAQQQQQLPNYNQYRKLLQQANYLGQQSERGTLQSTYSHTSTVTIGGEKDSSSSSSSSVSSEPDYADFKDEDEKTFNSVLTGIRSENVKVVMASGQPKYLNQTYQQTNQFTNHISPPLSCSASLTSLQLDDTQGSQSLKKYNKQRRQPISVQVDISVPVDPIPKISSSLSKLQKKDNQISRDKLHKQLNDSYQVLQNTFGNKNINKDVKTGAKTNNQIFTPDDNENMW</sequence>
<feature type="region of interest" description="Disordered" evidence="1">
    <location>
        <begin position="367"/>
        <end position="407"/>
    </location>
</feature>
<dbReference type="EMBL" id="SNRW01005811">
    <property type="protein sequence ID" value="KAA6384331.1"/>
    <property type="molecule type" value="Genomic_DNA"/>
</dbReference>
<protein>
    <submittedName>
        <fullName evidence="2">Uncharacterized protein</fullName>
    </submittedName>
</protein>
<evidence type="ECO:0000313" key="2">
    <source>
        <dbReference type="EMBL" id="KAA6384331.1"/>
    </source>
</evidence>
<name>A0A5J4VP67_9EUKA</name>
<evidence type="ECO:0000313" key="3">
    <source>
        <dbReference type="Proteomes" id="UP000324800"/>
    </source>
</evidence>
<accession>A0A5J4VP67</accession>
<feature type="compositionally biased region" description="Basic and acidic residues" evidence="1">
    <location>
        <begin position="100"/>
        <end position="117"/>
    </location>
</feature>
<feature type="compositionally biased region" description="Low complexity" evidence="1">
    <location>
        <begin position="389"/>
        <end position="398"/>
    </location>
</feature>
<gene>
    <name evidence="2" type="ORF">EZS28_020145</name>
</gene>
<dbReference type="Proteomes" id="UP000324800">
    <property type="component" value="Unassembled WGS sequence"/>
</dbReference>
<feature type="compositionally biased region" description="Polar residues" evidence="1">
    <location>
        <begin position="367"/>
        <end position="381"/>
    </location>
</feature>
<evidence type="ECO:0000256" key="1">
    <source>
        <dbReference type="SAM" id="MobiDB-lite"/>
    </source>
</evidence>
<proteinExistence type="predicted"/>
<reference evidence="2 3" key="1">
    <citation type="submission" date="2019-03" db="EMBL/GenBank/DDBJ databases">
        <title>Single cell metagenomics reveals metabolic interactions within the superorganism composed of flagellate Streblomastix strix and complex community of Bacteroidetes bacteria on its surface.</title>
        <authorList>
            <person name="Treitli S.C."/>
            <person name="Kolisko M."/>
            <person name="Husnik F."/>
            <person name="Keeling P."/>
            <person name="Hampl V."/>
        </authorList>
    </citation>
    <scope>NUCLEOTIDE SEQUENCE [LARGE SCALE GENOMIC DNA]</scope>
    <source>
        <strain evidence="2">ST1C</strain>
    </source>
</reference>
<feature type="region of interest" description="Disordered" evidence="1">
    <location>
        <begin position="89"/>
        <end position="172"/>
    </location>
</feature>
<feature type="region of interest" description="Disordered" evidence="1">
    <location>
        <begin position="199"/>
        <end position="218"/>
    </location>
</feature>
<feature type="compositionally biased region" description="Acidic residues" evidence="1">
    <location>
        <begin position="1"/>
        <end position="35"/>
    </location>
</feature>
<dbReference type="AlphaFoldDB" id="A0A5J4VP67"/>
<feature type="region of interest" description="Disordered" evidence="1">
    <location>
        <begin position="223"/>
        <end position="264"/>
    </location>
</feature>